<dbReference type="AlphaFoldDB" id="A0A6C8GFI1"/>
<gene>
    <name evidence="1" type="ORF">LTSEADE_5740</name>
</gene>
<evidence type="ECO:0000313" key="1">
    <source>
        <dbReference type="EMBL" id="EHC29045.1"/>
    </source>
</evidence>
<accession>A0A6C8GFI1</accession>
<sequence>MATQVRHPAVPRQALPAEYCSGICTPCSSHQQGQLSLFMPSSF</sequence>
<dbReference type="EMBL" id="AFCI01001910">
    <property type="protein sequence ID" value="EHC29045.1"/>
    <property type="molecule type" value="Genomic_DNA"/>
</dbReference>
<evidence type="ECO:0000313" key="2">
    <source>
        <dbReference type="Proteomes" id="UP000004906"/>
    </source>
</evidence>
<protein>
    <submittedName>
        <fullName evidence="1">Uncharacterized protein</fullName>
    </submittedName>
</protein>
<comment type="caution">
    <text evidence="1">The sequence shown here is derived from an EMBL/GenBank/DDBJ whole genome shotgun (WGS) entry which is preliminary data.</text>
</comment>
<name>A0A6C8GFI1_SALET</name>
<reference evidence="1 2" key="1">
    <citation type="journal article" date="2011" name="BMC Genomics">
        <title>Genome sequencing reveals diversification of virulence factor content and possible host adaptation in distinct subpopulations of Salmonella enterica.</title>
        <authorList>
            <person name="den Bakker H.C."/>
            <person name="Moreno Switt A.I."/>
            <person name="Govoni G."/>
            <person name="Cummings C.A."/>
            <person name="Ranieri M.L."/>
            <person name="Degoricija L."/>
            <person name="Hoelzer K."/>
            <person name="Rodriguez-Rivera L.D."/>
            <person name="Brown S."/>
            <person name="Bolchacova E."/>
            <person name="Furtado M.R."/>
            <person name="Wiedmann M."/>
        </authorList>
    </citation>
    <scope>NUCLEOTIDE SEQUENCE [LARGE SCALE GENOMIC DNA]</scope>
    <source>
        <strain evidence="1 2">A4-669</strain>
    </source>
</reference>
<organism evidence="1 2">
    <name type="scientific">Salmonella enterica subsp. enterica serovar Adelaide str. A4-669</name>
    <dbReference type="NCBI Taxonomy" id="913063"/>
    <lineage>
        <taxon>Bacteria</taxon>
        <taxon>Pseudomonadati</taxon>
        <taxon>Pseudomonadota</taxon>
        <taxon>Gammaproteobacteria</taxon>
        <taxon>Enterobacterales</taxon>
        <taxon>Enterobacteriaceae</taxon>
        <taxon>Salmonella</taxon>
    </lineage>
</organism>
<dbReference type="Proteomes" id="UP000004906">
    <property type="component" value="Unassembled WGS sequence"/>
</dbReference>
<proteinExistence type="predicted"/>